<sequence length="83" mass="8966">MRYSSQPIGSDEDRRTSTDIPDVFSDGAADGISASEPGNSGDQSEVSDDDSILDNEEEEQELSTMHYLQEAQSLSLTAPTEPL</sequence>
<comment type="caution">
    <text evidence="2">The sequence shown here is derived from an EMBL/GenBank/DDBJ whole genome shotgun (WGS) entry which is preliminary data.</text>
</comment>
<evidence type="ECO:0000313" key="3">
    <source>
        <dbReference type="Proteomes" id="UP001043456"/>
    </source>
</evidence>
<dbReference type="EMBL" id="BHVY01000008">
    <property type="protein sequence ID" value="GIJ91761.1"/>
    <property type="molecule type" value="Genomic_DNA"/>
</dbReference>
<protein>
    <submittedName>
        <fullName evidence="2">Uncharacterized protein</fullName>
    </submittedName>
</protein>
<keyword evidence="3" id="KW-1185">Reference proteome</keyword>
<gene>
    <name evidence="2" type="ORF">Asppvi_010734</name>
</gene>
<feature type="compositionally biased region" description="Polar residues" evidence="1">
    <location>
        <begin position="70"/>
        <end position="83"/>
    </location>
</feature>
<evidence type="ECO:0000256" key="1">
    <source>
        <dbReference type="SAM" id="MobiDB-lite"/>
    </source>
</evidence>
<dbReference type="AlphaFoldDB" id="A0A9P3BQ84"/>
<feature type="compositionally biased region" description="Acidic residues" evidence="1">
    <location>
        <begin position="45"/>
        <end position="61"/>
    </location>
</feature>
<dbReference type="Proteomes" id="UP001043456">
    <property type="component" value="Unassembled WGS sequence"/>
</dbReference>
<name>A0A9P3BQ84_9EURO</name>
<accession>A0A9P3BQ84</accession>
<dbReference type="RefSeq" id="XP_043162507.1">
    <property type="nucleotide sequence ID" value="XM_043306572.1"/>
</dbReference>
<feature type="region of interest" description="Disordered" evidence="1">
    <location>
        <begin position="1"/>
        <end position="83"/>
    </location>
</feature>
<evidence type="ECO:0000313" key="2">
    <source>
        <dbReference type="EMBL" id="GIJ91761.1"/>
    </source>
</evidence>
<dbReference type="GeneID" id="67009344"/>
<proteinExistence type="predicted"/>
<reference evidence="2 3" key="1">
    <citation type="submission" date="2018-10" db="EMBL/GenBank/DDBJ databases">
        <title>Pan-genome distribution and transcriptional activeness of fungal secondary metabolism genes in Aspergillus section Fumigati.</title>
        <authorList>
            <person name="Takahashi H."/>
            <person name="Umemura M."/>
            <person name="Ninomiya A."/>
            <person name="Kusuya Y."/>
            <person name="Urayama S."/>
            <person name="Shimizu M."/>
            <person name="Watanabe A."/>
            <person name="Kamei K."/>
            <person name="Yaguchi T."/>
            <person name="Hagiwara D."/>
        </authorList>
    </citation>
    <scope>NUCLEOTIDE SEQUENCE [LARGE SCALE GENOMIC DNA]</scope>
    <source>
        <strain evidence="2 3">IFM 55266</strain>
    </source>
</reference>
<dbReference type="OrthoDB" id="3544487at2759"/>
<organism evidence="2 3">
    <name type="scientific">Aspergillus pseudoviridinutans</name>
    <dbReference type="NCBI Taxonomy" id="1517512"/>
    <lineage>
        <taxon>Eukaryota</taxon>
        <taxon>Fungi</taxon>
        <taxon>Dikarya</taxon>
        <taxon>Ascomycota</taxon>
        <taxon>Pezizomycotina</taxon>
        <taxon>Eurotiomycetes</taxon>
        <taxon>Eurotiomycetidae</taxon>
        <taxon>Eurotiales</taxon>
        <taxon>Aspergillaceae</taxon>
        <taxon>Aspergillus</taxon>
        <taxon>Aspergillus subgen. Fumigati</taxon>
    </lineage>
</organism>